<sequence>MNKKFEILMKAAPFLSGLFILAGLIMAILSALDNNVQIFYLSLFLILQSVLALTYTKLFKKIWQK</sequence>
<feature type="transmembrane region" description="Helical" evidence="1">
    <location>
        <begin position="12"/>
        <end position="32"/>
    </location>
</feature>
<gene>
    <name evidence="2" type="ORF">GY4MC1_0701</name>
</gene>
<keyword evidence="1" id="KW-0812">Transmembrane</keyword>
<accession>A0A7U3YDF1</accession>
<organism evidence="2">
    <name type="scientific">Geobacillus sp. (strain Y4.1MC1)</name>
    <dbReference type="NCBI Taxonomy" id="581103"/>
    <lineage>
        <taxon>Bacteria</taxon>
        <taxon>Bacillati</taxon>
        <taxon>Bacillota</taxon>
        <taxon>Bacilli</taxon>
        <taxon>Bacillales</taxon>
        <taxon>Anoxybacillaceae</taxon>
        <taxon>Geobacillus</taxon>
    </lineage>
</organism>
<reference evidence="2" key="1">
    <citation type="submission" date="2010-10" db="EMBL/GenBank/DDBJ databases">
        <title>Complete sequence of chromosome of Geobacillus sp. Y4.1MC1.</title>
        <authorList>
            <consortium name="US DOE Joint Genome Institute"/>
            <person name="Lucas S."/>
            <person name="Copeland A."/>
            <person name="Lapidus A."/>
            <person name="Cheng J.-F."/>
            <person name="Bruce D."/>
            <person name="Goodwin L."/>
            <person name="Pitluck S."/>
            <person name="Chertkov O."/>
            <person name="Zhang X."/>
            <person name="Detter J.C."/>
            <person name="Han C."/>
            <person name="Tapia R."/>
            <person name="Land M."/>
            <person name="Hauser L."/>
            <person name="Jeffries C."/>
            <person name="Kyrpides N."/>
            <person name="Ivanova N."/>
            <person name="Ovchinnikova G."/>
            <person name="Brumm P."/>
            <person name="Mead D."/>
            <person name="Woyke T."/>
        </authorList>
    </citation>
    <scope>NUCLEOTIDE SEQUENCE [LARGE SCALE GENOMIC DNA]</scope>
    <source>
        <strain evidence="2">Y4.1MC1</strain>
    </source>
</reference>
<name>A0A7U3YDF1_GEOS0</name>
<keyword evidence="1" id="KW-1133">Transmembrane helix</keyword>
<protein>
    <submittedName>
        <fullName evidence="2">Uncharacterized protein</fullName>
    </submittedName>
</protein>
<feature type="transmembrane region" description="Helical" evidence="1">
    <location>
        <begin position="38"/>
        <end position="56"/>
    </location>
</feature>
<dbReference type="AlphaFoldDB" id="A0A7U3YDF1"/>
<evidence type="ECO:0000256" key="1">
    <source>
        <dbReference type="SAM" id="Phobius"/>
    </source>
</evidence>
<dbReference type="EMBL" id="CP002293">
    <property type="protein sequence ID" value="ADP73520.1"/>
    <property type="molecule type" value="Genomic_DNA"/>
</dbReference>
<evidence type="ECO:0000313" key="2">
    <source>
        <dbReference type="EMBL" id="ADP73520.1"/>
    </source>
</evidence>
<proteinExistence type="predicted"/>
<keyword evidence="1" id="KW-0472">Membrane</keyword>
<dbReference type="KEGG" id="gmc:GY4MC1_0701"/>